<keyword evidence="1" id="KW-0446">Lipid-binding</keyword>
<dbReference type="RefSeq" id="WP_073008495.1">
    <property type="nucleotide sequence ID" value="NZ_FQZO01000005.1"/>
</dbReference>
<dbReference type="InterPro" id="IPR043168">
    <property type="entry name" value="DegV_C"/>
</dbReference>
<reference evidence="2 3" key="1">
    <citation type="submission" date="2016-11" db="EMBL/GenBank/DDBJ databases">
        <authorList>
            <person name="Jaros S."/>
            <person name="Januszkiewicz K."/>
            <person name="Wedrychowicz H."/>
        </authorList>
    </citation>
    <scope>NUCLEOTIDE SEQUENCE [LARGE SCALE GENOMIC DNA]</scope>
    <source>
        <strain evidence="2 3">DSM 21864</strain>
    </source>
</reference>
<dbReference type="OrthoDB" id="9780216at2"/>
<dbReference type="STRING" id="1121298.SAMN05444401_3051"/>
<gene>
    <name evidence="2" type="ORF">SAMN05444401_3051</name>
</gene>
<evidence type="ECO:0000256" key="1">
    <source>
        <dbReference type="ARBA" id="ARBA00023121"/>
    </source>
</evidence>
<sequence>MSKIKIITDSTCDLPKDILDKYDIDVVPLIINLGDESYLDGVDIHINTLLRKMERDNCKAFTSQVTPARFHEVYERYIKEGYSILSIHLSSEMSGTYHSACLARDSFENSDITVIDSRNVTSGLGILVLKAARLMKEGMEVKDIHNKLMEYIPRVSSLLGFESLDNLVKGGRLSKTAGIIGSILGIKIVLEIKNGKILVKDKFRGSKKAMKYIIENFEKSGHVSGEPVMLLHIENKDIYHPLKQYLEDNDIDYINNEVGCTVGIHSGPKACGIFYFS</sequence>
<name>A0A1M6JD17_9CLOT</name>
<dbReference type="PROSITE" id="PS51482">
    <property type="entry name" value="DEGV"/>
    <property type="match status" value="1"/>
</dbReference>
<dbReference type="Proteomes" id="UP000184080">
    <property type="component" value="Unassembled WGS sequence"/>
</dbReference>
<evidence type="ECO:0000313" key="2">
    <source>
        <dbReference type="EMBL" id="SHJ44568.1"/>
    </source>
</evidence>
<accession>A0A1M6JD17</accession>
<dbReference type="InterPro" id="IPR050270">
    <property type="entry name" value="DegV_domain_contain"/>
</dbReference>
<dbReference type="PANTHER" id="PTHR33434">
    <property type="entry name" value="DEGV DOMAIN-CONTAINING PROTEIN DR_1986-RELATED"/>
    <property type="match status" value="1"/>
</dbReference>
<dbReference type="InterPro" id="IPR003797">
    <property type="entry name" value="DegV"/>
</dbReference>
<dbReference type="EMBL" id="FQZO01000005">
    <property type="protein sequence ID" value="SHJ44568.1"/>
    <property type="molecule type" value="Genomic_DNA"/>
</dbReference>
<dbReference type="Pfam" id="PF02645">
    <property type="entry name" value="DegV"/>
    <property type="match status" value="1"/>
</dbReference>
<dbReference type="AlphaFoldDB" id="A0A1M6JD17"/>
<dbReference type="SUPFAM" id="SSF82549">
    <property type="entry name" value="DAK1/DegV-like"/>
    <property type="match status" value="1"/>
</dbReference>
<dbReference type="Gene3D" id="3.30.1180.10">
    <property type="match status" value="1"/>
</dbReference>
<proteinExistence type="predicted"/>
<evidence type="ECO:0000313" key="3">
    <source>
        <dbReference type="Proteomes" id="UP000184080"/>
    </source>
</evidence>
<keyword evidence="3" id="KW-1185">Reference proteome</keyword>
<protein>
    <submittedName>
        <fullName evidence="2">EDD domain protein, DegV family</fullName>
    </submittedName>
</protein>
<dbReference type="Gene3D" id="3.40.50.10170">
    <property type="match status" value="1"/>
</dbReference>
<dbReference type="PANTHER" id="PTHR33434:SF2">
    <property type="entry name" value="FATTY ACID-BINDING PROTEIN TM_1468"/>
    <property type="match status" value="1"/>
</dbReference>
<dbReference type="GO" id="GO:0008289">
    <property type="term" value="F:lipid binding"/>
    <property type="evidence" value="ECO:0007669"/>
    <property type="project" value="UniProtKB-KW"/>
</dbReference>
<organism evidence="2 3">
    <name type="scientific">Clostridium amylolyticum</name>
    <dbReference type="NCBI Taxonomy" id="1121298"/>
    <lineage>
        <taxon>Bacteria</taxon>
        <taxon>Bacillati</taxon>
        <taxon>Bacillota</taxon>
        <taxon>Clostridia</taxon>
        <taxon>Eubacteriales</taxon>
        <taxon>Clostridiaceae</taxon>
        <taxon>Clostridium</taxon>
    </lineage>
</organism>
<dbReference type="NCBIfam" id="TIGR00762">
    <property type="entry name" value="DegV"/>
    <property type="match status" value="1"/>
</dbReference>